<gene>
    <name evidence="1" type="ORF">STCU_11936</name>
</gene>
<accession>S9UYE2</accession>
<comment type="caution">
    <text evidence="1">The sequence shown here is derived from an EMBL/GenBank/DDBJ whole genome shotgun (WGS) entry which is preliminary data.</text>
</comment>
<dbReference type="OrthoDB" id="273771at2759"/>
<dbReference type="AlphaFoldDB" id="S9UYE2"/>
<dbReference type="Proteomes" id="UP000015354">
    <property type="component" value="Unassembled WGS sequence"/>
</dbReference>
<organism evidence="1 2">
    <name type="scientific">Strigomonas culicis</name>
    <dbReference type="NCBI Taxonomy" id="28005"/>
    <lineage>
        <taxon>Eukaryota</taxon>
        <taxon>Discoba</taxon>
        <taxon>Euglenozoa</taxon>
        <taxon>Kinetoplastea</taxon>
        <taxon>Metakinetoplastina</taxon>
        <taxon>Trypanosomatida</taxon>
        <taxon>Trypanosomatidae</taxon>
        <taxon>Strigomonadinae</taxon>
        <taxon>Strigomonas</taxon>
    </lineage>
</organism>
<evidence type="ECO:0000313" key="1">
    <source>
        <dbReference type="EMBL" id="EPY15550.1"/>
    </source>
</evidence>
<evidence type="ECO:0000313" key="2">
    <source>
        <dbReference type="Proteomes" id="UP000015354"/>
    </source>
</evidence>
<reference evidence="1 2" key="1">
    <citation type="journal article" date="2013" name="PLoS ONE">
        <title>Predicting the Proteins of Angomonas deanei, Strigomonas culicis and Their Respective Endosymbionts Reveals New Aspects of the Trypanosomatidae Family.</title>
        <authorList>
            <person name="Motta M.C."/>
            <person name="Martins A.C."/>
            <person name="de Souza S.S."/>
            <person name="Catta-Preta C.M."/>
            <person name="Silva R."/>
            <person name="Klein C.C."/>
            <person name="de Almeida L.G."/>
            <person name="de Lima Cunha O."/>
            <person name="Ciapina L.P."/>
            <person name="Brocchi M."/>
            <person name="Colabardini A.C."/>
            <person name="de Araujo Lima B."/>
            <person name="Machado C.R."/>
            <person name="de Almeida Soares C.M."/>
            <person name="Probst C.M."/>
            <person name="de Menezes C.B."/>
            <person name="Thompson C.E."/>
            <person name="Bartholomeu D.C."/>
            <person name="Gradia D.F."/>
            <person name="Pavoni D.P."/>
            <person name="Grisard E.C."/>
            <person name="Fantinatti-Garboggini F."/>
            <person name="Marchini F.K."/>
            <person name="Rodrigues-Luiz G.F."/>
            <person name="Wagner G."/>
            <person name="Goldman G.H."/>
            <person name="Fietto J.L."/>
            <person name="Elias M.C."/>
            <person name="Goldman M.H."/>
            <person name="Sagot M.F."/>
            <person name="Pereira M."/>
            <person name="Stoco P.H."/>
            <person name="de Mendonca-Neto R.P."/>
            <person name="Teixeira S.M."/>
            <person name="Maciel T.E."/>
            <person name="de Oliveira Mendes T.A."/>
            <person name="Urmenyi T.P."/>
            <person name="de Souza W."/>
            <person name="Schenkman S."/>
            <person name="de Vasconcelos A.T."/>
        </authorList>
    </citation>
    <scope>NUCLEOTIDE SEQUENCE [LARGE SCALE GENOMIC DNA]</scope>
</reference>
<sequence>MDRQSVRGYLRALLASPTAGCARDELAALTEAQLGELLGPLWAVRVARPPQPRAAWRDAVAHHNCLAWADVLQTYTSALFGAQRRRTPHVLPHLVALAGGPPSPLAALTRLVAGLPPAAEPAVAPRCHLCEREGPGLPRVALRPCERAARCGRHFHFSCALLAGADRCLVVGLEDYDTALDAVPLDGEAPAAAAGGEKRRRAEPVEVWCGECHRRERRRGH</sequence>
<dbReference type="EMBL" id="ATMH01011969">
    <property type="protein sequence ID" value="EPY15550.1"/>
    <property type="molecule type" value="Genomic_DNA"/>
</dbReference>
<protein>
    <submittedName>
        <fullName evidence="1">Uncharacterized protein</fullName>
    </submittedName>
</protein>
<name>S9UYE2_9TRYP</name>
<proteinExistence type="predicted"/>
<keyword evidence="2" id="KW-1185">Reference proteome</keyword>